<evidence type="ECO:0008006" key="4">
    <source>
        <dbReference type="Google" id="ProtNLM"/>
    </source>
</evidence>
<protein>
    <recommendedName>
        <fullName evidence="4">EF-hand domain-containing protein</fullName>
    </recommendedName>
</protein>
<keyword evidence="3" id="KW-1185">Reference proteome</keyword>
<dbReference type="PANTHER" id="PTHR35381:SF1">
    <property type="entry name" value="EF-HAND DOMAIN-CONTAINING PROTEIN"/>
    <property type="match status" value="1"/>
</dbReference>
<feature type="compositionally biased region" description="Polar residues" evidence="1">
    <location>
        <begin position="153"/>
        <end position="164"/>
    </location>
</feature>
<name>A0A8T0ICT5_CERPU</name>
<sequence length="831" mass="96191">MSHARKLRGGSVKGYNSDLCDECDSAAKHGSGSKLSQGTYKSDVVSDAVSKRTDDKENLSDDRKVLLALTVEIEDGCVERIQLKEGDSAEAVAIKFCIDHALPEQFVAPLTEHIVNNIISISKEDSDIVFNSQEEGMSNNENSTLRGGASYSPRVNNRPESPTKSRVYGRRPASAESNAMLARRERRKMDVPPNTLQASQKVNRSPVCCSPMCGNRPRKKTRRRKRRKSFSDRLIGPTITSLAKIGALDCMHKSKTRIRPLSEQAKAVCMRLSTEHLGQTHRCRDEVKRSNTFCKENIARSREPGLSKRSWWLSRMRGKFAKQFRNYGELLYAEGLTKRQNHIKAVRERAEQLESRELAEVTLRPKISKRSRNMKRNQNQVWRRLQSDDRPKQDQLQELRQEVWEAKLMECTFRPRINQKRRTDSQDQYGDYYSNRFEQLFLDAESRRRRQAERMQWHPEGVTFQPSINRGIPYGTSLMDDDCLQERSVFRRLVDNATKLMEKKHKLEQFSQRPFDPRTGRELFKPHIGRKPFNRNPVRLPIGEYLYRMSCAFNSKIKSLAARENKIKKEQARARYVGPNSQRLLERLHDRGFKQVFDFLDTDKDGYVDLTTANFDRLNQDVIEDLNRLMKMELGREKLDYDRFVDLMLETEMKYHTGRQVHLGLKHRRHNDVDNCTFKFRMDQLSRRLAKDRRKFSTHEQWWQIIIAEYLANLQKIEKWRKQKLQQQMAECTFKPYLIRIGRKGAGELAPCGENGIVQTISDIFEEVQGFYFQKEPEGPELLGVPTPGTPASAKSGQGGKKCVVSGPDRVLELDDLPKTKAGLFFGLMGA</sequence>
<dbReference type="PANTHER" id="PTHR35381">
    <property type="entry name" value="EF-HAND DOMAIN-CONTAINING PROTEIN"/>
    <property type="match status" value="1"/>
</dbReference>
<reference evidence="2" key="1">
    <citation type="submission" date="2020-06" db="EMBL/GenBank/DDBJ databases">
        <title>WGS assembly of Ceratodon purpureus strain R40.</title>
        <authorList>
            <person name="Carey S.B."/>
            <person name="Jenkins J."/>
            <person name="Shu S."/>
            <person name="Lovell J.T."/>
            <person name="Sreedasyam A."/>
            <person name="Maumus F."/>
            <person name="Tiley G.P."/>
            <person name="Fernandez-Pozo N."/>
            <person name="Barry K."/>
            <person name="Chen C."/>
            <person name="Wang M."/>
            <person name="Lipzen A."/>
            <person name="Daum C."/>
            <person name="Saski C.A."/>
            <person name="Payton A.C."/>
            <person name="Mcbreen J.C."/>
            <person name="Conrad R.E."/>
            <person name="Kollar L.M."/>
            <person name="Olsson S."/>
            <person name="Huttunen S."/>
            <person name="Landis J.B."/>
            <person name="Wickett N.J."/>
            <person name="Johnson M.G."/>
            <person name="Rensing S.A."/>
            <person name="Grimwood J."/>
            <person name="Schmutz J."/>
            <person name="Mcdaniel S.F."/>
        </authorList>
    </citation>
    <scope>NUCLEOTIDE SEQUENCE</scope>
    <source>
        <strain evidence="2">R40</strain>
    </source>
</reference>
<dbReference type="Proteomes" id="UP000822688">
    <property type="component" value="Chromosome 4"/>
</dbReference>
<dbReference type="InterPro" id="IPR011992">
    <property type="entry name" value="EF-hand-dom_pair"/>
</dbReference>
<comment type="caution">
    <text evidence="2">The sequence shown here is derived from an EMBL/GenBank/DDBJ whole genome shotgun (WGS) entry which is preliminary data.</text>
</comment>
<proteinExistence type="predicted"/>
<gene>
    <name evidence="2" type="ORF">KC19_4G232900</name>
</gene>
<evidence type="ECO:0000313" key="3">
    <source>
        <dbReference type="Proteomes" id="UP000822688"/>
    </source>
</evidence>
<feature type="compositionally biased region" description="Polar residues" evidence="1">
    <location>
        <begin position="135"/>
        <end position="145"/>
    </location>
</feature>
<evidence type="ECO:0000256" key="1">
    <source>
        <dbReference type="SAM" id="MobiDB-lite"/>
    </source>
</evidence>
<feature type="region of interest" description="Disordered" evidence="1">
    <location>
        <begin position="135"/>
        <end position="178"/>
    </location>
</feature>
<dbReference type="AlphaFoldDB" id="A0A8T0ICT5"/>
<organism evidence="2 3">
    <name type="scientific">Ceratodon purpureus</name>
    <name type="common">Fire moss</name>
    <name type="synonym">Dicranum purpureum</name>
    <dbReference type="NCBI Taxonomy" id="3225"/>
    <lineage>
        <taxon>Eukaryota</taxon>
        <taxon>Viridiplantae</taxon>
        <taxon>Streptophyta</taxon>
        <taxon>Embryophyta</taxon>
        <taxon>Bryophyta</taxon>
        <taxon>Bryophytina</taxon>
        <taxon>Bryopsida</taxon>
        <taxon>Dicranidae</taxon>
        <taxon>Pseudoditrichales</taxon>
        <taxon>Ditrichaceae</taxon>
        <taxon>Ceratodon</taxon>
    </lineage>
</organism>
<feature type="region of interest" description="Disordered" evidence="1">
    <location>
        <begin position="207"/>
        <end position="230"/>
    </location>
</feature>
<dbReference type="SUPFAM" id="SSF47473">
    <property type="entry name" value="EF-hand"/>
    <property type="match status" value="1"/>
</dbReference>
<feature type="compositionally biased region" description="Basic residues" evidence="1">
    <location>
        <begin position="216"/>
        <end position="228"/>
    </location>
</feature>
<dbReference type="EMBL" id="CM026424">
    <property type="protein sequence ID" value="KAG0581212.1"/>
    <property type="molecule type" value="Genomic_DNA"/>
</dbReference>
<evidence type="ECO:0000313" key="2">
    <source>
        <dbReference type="EMBL" id="KAG0581212.1"/>
    </source>
</evidence>
<accession>A0A8T0ICT5</accession>